<evidence type="ECO:0000256" key="2">
    <source>
        <dbReference type="ARBA" id="ARBA00022801"/>
    </source>
</evidence>
<dbReference type="InterPro" id="IPR029058">
    <property type="entry name" value="AB_hydrolase_fold"/>
</dbReference>
<dbReference type="SMR" id="A0A1H2PL55"/>
<keyword evidence="6" id="KW-1185">Reference proteome</keyword>
<dbReference type="InterPro" id="IPR019819">
    <property type="entry name" value="Carboxylesterase_B_CS"/>
</dbReference>
<feature type="domain" description="Carboxylesterase type B" evidence="4">
    <location>
        <begin position="68"/>
        <end position="539"/>
    </location>
</feature>
<evidence type="ECO:0000313" key="5">
    <source>
        <dbReference type="EMBL" id="SDV47208.1"/>
    </source>
</evidence>
<dbReference type="EC" id="3.1.1.-" evidence="3"/>
<dbReference type="InterPro" id="IPR002018">
    <property type="entry name" value="CarbesteraseB"/>
</dbReference>
<sequence>MHHSPDVVEESRIAKQTSWAIGQRSAAAPTRFSGRTYSLGLAIASLVAMLAGCGGSSQSPTFIDNSGAPVVDTAYGKVKGTGTDILSFKGIPYAKPPVGALRWTAPTEPTAWSDTRDASSFGPECMQAGTGSMSEDCLTINVWTPKSAVASSAKLPVMVWVYGGSFTSGNGNVDGSVVSSHGAVVVSMNYRVSTFGFMAHPQLSAESPDKVSGNYGLLDVMQALKWVKENIANFGGDPTKVTIWGESAGASVISSIMSSPRSIDLFQRAILESPGSWRHWKTLASAEQDGSALGANISDLRALPASAVPLILNPGGGTQIRALAQPRVIGPVQDGVVLPHEERLQFESGRATQVPLLLGNNTDEGYIFTNSYAISTVDQYKAYLSDPQIFGSFGQQALQIYPAAADSQVKSQIALSFGDDQFWFGARGMARVYADAGLPVYRYYFTRKQNGGTGSDAHHGDDIAYVFGDTKLSAAPYTGDDVRISNEMIDAWVRFASTGNPNGGLINDWPRYQTSTEPVYQIDSSNQVVNGPRNKELDFVATFDSSIPAN</sequence>
<dbReference type="RefSeq" id="WP_170845024.1">
    <property type="nucleotide sequence ID" value="NZ_FNLO01000002.1"/>
</dbReference>
<proteinExistence type="inferred from homology"/>
<accession>A0A1H2PL55</accession>
<name>A0A1H2PL55_9BURK</name>
<dbReference type="SUPFAM" id="SSF53474">
    <property type="entry name" value="alpha/beta-Hydrolases"/>
    <property type="match status" value="1"/>
</dbReference>
<dbReference type="EMBL" id="FNLO01000002">
    <property type="protein sequence ID" value="SDV47208.1"/>
    <property type="molecule type" value="Genomic_DNA"/>
</dbReference>
<protein>
    <recommendedName>
        <fullName evidence="3">Carboxylic ester hydrolase</fullName>
        <ecNumber evidence="3">3.1.1.-</ecNumber>
    </recommendedName>
</protein>
<dbReference type="GO" id="GO:0016787">
    <property type="term" value="F:hydrolase activity"/>
    <property type="evidence" value="ECO:0007669"/>
    <property type="project" value="UniProtKB-KW"/>
</dbReference>
<dbReference type="InterPro" id="IPR019826">
    <property type="entry name" value="Carboxylesterase_B_AS"/>
</dbReference>
<organism evidence="5 6">
    <name type="scientific">Chitinasiproducens palmae</name>
    <dbReference type="NCBI Taxonomy" id="1770053"/>
    <lineage>
        <taxon>Bacteria</taxon>
        <taxon>Pseudomonadati</taxon>
        <taxon>Pseudomonadota</taxon>
        <taxon>Betaproteobacteria</taxon>
        <taxon>Burkholderiales</taxon>
        <taxon>Burkholderiaceae</taxon>
        <taxon>Chitinasiproducens</taxon>
    </lineage>
</organism>
<reference evidence="6" key="1">
    <citation type="submission" date="2016-09" db="EMBL/GenBank/DDBJ databases">
        <authorList>
            <person name="Varghese N."/>
            <person name="Submissions S."/>
        </authorList>
    </citation>
    <scope>NUCLEOTIDE SEQUENCE [LARGE SCALE GENOMIC DNA]</scope>
    <source>
        <strain evidence="6">JS23</strain>
    </source>
</reference>
<dbReference type="PANTHER" id="PTHR11559">
    <property type="entry name" value="CARBOXYLESTERASE"/>
    <property type="match status" value="1"/>
</dbReference>
<comment type="similarity">
    <text evidence="1 3">Belongs to the type-B carboxylesterase/lipase family.</text>
</comment>
<dbReference type="InterPro" id="IPR050309">
    <property type="entry name" value="Type-B_Carboxylest/Lipase"/>
</dbReference>
<gene>
    <name evidence="5" type="ORF">SAMN05216551_102367</name>
</gene>
<evidence type="ECO:0000256" key="1">
    <source>
        <dbReference type="ARBA" id="ARBA00005964"/>
    </source>
</evidence>
<evidence type="ECO:0000256" key="3">
    <source>
        <dbReference type="RuleBase" id="RU361235"/>
    </source>
</evidence>
<dbReference type="Gene3D" id="3.40.50.1820">
    <property type="entry name" value="alpha/beta hydrolase"/>
    <property type="match status" value="1"/>
</dbReference>
<dbReference type="AlphaFoldDB" id="A0A1H2PL55"/>
<dbReference type="STRING" id="1770053.SAMN05216551_102367"/>
<evidence type="ECO:0000259" key="4">
    <source>
        <dbReference type="Pfam" id="PF00135"/>
    </source>
</evidence>
<dbReference type="Pfam" id="PF00135">
    <property type="entry name" value="COesterase"/>
    <property type="match status" value="1"/>
</dbReference>
<evidence type="ECO:0000313" key="6">
    <source>
        <dbReference type="Proteomes" id="UP000243719"/>
    </source>
</evidence>
<dbReference type="Proteomes" id="UP000243719">
    <property type="component" value="Unassembled WGS sequence"/>
</dbReference>
<dbReference type="PROSITE" id="PS00941">
    <property type="entry name" value="CARBOXYLESTERASE_B_2"/>
    <property type="match status" value="1"/>
</dbReference>
<dbReference type="PROSITE" id="PS00122">
    <property type="entry name" value="CARBOXYLESTERASE_B_1"/>
    <property type="match status" value="1"/>
</dbReference>
<keyword evidence="2 3" id="KW-0378">Hydrolase</keyword>